<evidence type="ECO:0000313" key="1">
    <source>
        <dbReference type="Proteomes" id="UP000036681"/>
    </source>
</evidence>
<proteinExistence type="predicted"/>
<evidence type="ECO:0000313" key="2">
    <source>
        <dbReference type="WBParaSite" id="ALUE_0001393201-mRNA-1"/>
    </source>
</evidence>
<dbReference type="Proteomes" id="UP000036681">
    <property type="component" value="Unplaced"/>
</dbReference>
<protein>
    <submittedName>
        <fullName evidence="2">Secreted protein</fullName>
    </submittedName>
</protein>
<sequence length="126" mass="15258">FTDFISFFFSVYFKCKILHHDASFYHHENDKRKLQRKYASRKRGKRYCSQRIILLLKTRVFTPNGESTMHPKYSHRIAESRNRSCNHNSRHTSAGLYCLTRKPVRVYDHLNLIYISDRCRFHVNML</sequence>
<organism evidence="1 2">
    <name type="scientific">Ascaris lumbricoides</name>
    <name type="common">Giant roundworm</name>
    <dbReference type="NCBI Taxonomy" id="6252"/>
    <lineage>
        <taxon>Eukaryota</taxon>
        <taxon>Metazoa</taxon>
        <taxon>Ecdysozoa</taxon>
        <taxon>Nematoda</taxon>
        <taxon>Chromadorea</taxon>
        <taxon>Rhabditida</taxon>
        <taxon>Spirurina</taxon>
        <taxon>Ascaridomorpha</taxon>
        <taxon>Ascaridoidea</taxon>
        <taxon>Ascarididae</taxon>
        <taxon>Ascaris</taxon>
    </lineage>
</organism>
<dbReference type="AlphaFoldDB" id="A0A0M3I942"/>
<keyword evidence="1" id="KW-1185">Reference proteome</keyword>
<name>A0A0M3I942_ASCLU</name>
<accession>A0A0M3I942</accession>
<reference evidence="2" key="1">
    <citation type="submission" date="2017-02" db="UniProtKB">
        <authorList>
            <consortium name="WormBaseParasite"/>
        </authorList>
    </citation>
    <scope>IDENTIFICATION</scope>
</reference>
<dbReference type="WBParaSite" id="ALUE_0001393201-mRNA-1">
    <property type="protein sequence ID" value="ALUE_0001393201-mRNA-1"/>
    <property type="gene ID" value="ALUE_0001393201"/>
</dbReference>